<proteinExistence type="predicted"/>
<protein>
    <submittedName>
        <fullName evidence="1">Uncharacterized protein</fullName>
    </submittedName>
</protein>
<dbReference type="KEGG" id="lgi:LOTGIDRAFT_229695"/>
<dbReference type="HOGENOM" id="CLU_728229_0_0_1"/>
<evidence type="ECO:0000313" key="2">
    <source>
        <dbReference type="Proteomes" id="UP000030746"/>
    </source>
</evidence>
<evidence type="ECO:0000313" key="1">
    <source>
        <dbReference type="EMBL" id="ESO84240.1"/>
    </source>
</evidence>
<reference evidence="1 2" key="1">
    <citation type="journal article" date="2013" name="Nature">
        <title>Insights into bilaterian evolution from three spiralian genomes.</title>
        <authorList>
            <person name="Simakov O."/>
            <person name="Marletaz F."/>
            <person name="Cho S.J."/>
            <person name="Edsinger-Gonzales E."/>
            <person name="Havlak P."/>
            <person name="Hellsten U."/>
            <person name="Kuo D.H."/>
            <person name="Larsson T."/>
            <person name="Lv J."/>
            <person name="Arendt D."/>
            <person name="Savage R."/>
            <person name="Osoegawa K."/>
            <person name="de Jong P."/>
            <person name="Grimwood J."/>
            <person name="Chapman J.A."/>
            <person name="Shapiro H."/>
            <person name="Aerts A."/>
            <person name="Otillar R.P."/>
            <person name="Terry A.Y."/>
            <person name="Boore J.L."/>
            <person name="Grigoriev I.V."/>
            <person name="Lindberg D.R."/>
            <person name="Seaver E.C."/>
            <person name="Weisblat D.A."/>
            <person name="Putnam N.H."/>
            <person name="Rokhsar D.S."/>
        </authorList>
    </citation>
    <scope>NUCLEOTIDE SEQUENCE [LARGE SCALE GENOMIC DNA]</scope>
</reference>
<dbReference type="RefSeq" id="XP_009065360.1">
    <property type="nucleotide sequence ID" value="XM_009067112.1"/>
</dbReference>
<sequence>MAEAWLPRMCLYQVLSLFLVTIINFCNATDLYRLFDEQTYTSSTQNLPEAPGKCNFRIGNGKTHSVRLYRRFQYPDSKFSCLHFHCTLNGEVKLMVKVSGCLVNDKCLKFGETFSDDQCRTWTCGIDYKLWLDSQIIKMGVFLERMKTKCLLNDKCHERGTVIEDKTDCITKRCTIYGRPLDKWKFGALQYWKPIKADCKIDDTCYKYQTVYNVGCSTYKCNSKVKLTVRKLNDGRDVVDYLVEGGPEFVKNGCKRFNSAGCLDVGDHTRFGQCIEYTCMENGVNMLTQEGCPNALTGECGQIGDVINPLPCIKLQCQKSGNTYYYKYDNEGCYNGSNCTDIGYVGYDPKSDCSKTCQKVVKNGLIQYKLAGDCLTNIGK</sequence>
<dbReference type="GeneID" id="20248080"/>
<dbReference type="OrthoDB" id="6065791at2759"/>
<organism evidence="1 2">
    <name type="scientific">Lottia gigantea</name>
    <name type="common">Giant owl limpet</name>
    <dbReference type="NCBI Taxonomy" id="225164"/>
    <lineage>
        <taxon>Eukaryota</taxon>
        <taxon>Metazoa</taxon>
        <taxon>Spiralia</taxon>
        <taxon>Lophotrochozoa</taxon>
        <taxon>Mollusca</taxon>
        <taxon>Gastropoda</taxon>
        <taxon>Patellogastropoda</taxon>
        <taxon>Lottioidea</taxon>
        <taxon>Lottiidae</taxon>
        <taxon>Lottia</taxon>
    </lineage>
</organism>
<dbReference type="Proteomes" id="UP000030746">
    <property type="component" value="Unassembled WGS sequence"/>
</dbReference>
<name>V3ZP18_LOTGI</name>
<dbReference type="OMA" id="GERCNTH"/>
<keyword evidence="2" id="KW-1185">Reference proteome</keyword>
<dbReference type="EMBL" id="KB203566">
    <property type="protein sequence ID" value="ESO84240.1"/>
    <property type="molecule type" value="Genomic_DNA"/>
</dbReference>
<dbReference type="AlphaFoldDB" id="V3ZP18"/>
<gene>
    <name evidence="1" type="ORF">LOTGIDRAFT_229695</name>
</gene>
<accession>V3ZP18</accession>
<dbReference type="CTD" id="20248080"/>